<evidence type="ECO:0000256" key="4">
    <source>
        <dbReference type="ARBA" id="ARBA00022692"/>
    </source>
</evidence>
<dbReference type="InterPro" id="IPR054152">
    <property type="entry name" value="YajR_YAM"/>
</dbReference>
<feature type="transmembrane region" description="Helical" evidence="7">
    <location>
        <begin position="217"/>
        <end position="238"/>
    </location>
</feature>
<keyword evidence="4 7" id="KW-0812">Transmembrane</keyword>
<protein>
    <submittedName>
        <fullName evidence="9">MFS transporter</fullName>
    </submittedName>
</protein>
<dbReference type="Proteomes" id="UP001501321">
    <property type="component" value="Unassembled WGS sequence"/>
</dbReference>
<gene>
    <name evidence="9" type="ORF">GCM10023095_13930</name>
</gene>
<sequence>MSPFTMNASERRASLGLGLVFALRLFGIFIVLPVLTTYGMALQGATQSLIGLAIGIYGLTQALLQIPFGLLSDKLGRKPVIIGGLLLFALGSLLAGSSDNIWGIIAGRALQGAGAISAAVLALLSDLTREQHRTKAMAFIGVSFGLTFAAAMVLGPLITPHLGLNGLFFAIAVLALLAILITWRLVPAAPAQRRNREANLVTASLGRVLTDPQLMRLNLSIFCLHSLLMASFVALPLMLVDSGVAKEQQWPIYLVTLLVSFVAIVPFILYAEKRHQHKRVLLGAISILLLTELLLWQAQGSLPLLAGIQLFFVAFNLLEALLPSLISKEAPAGYKGTAMGVYSTSQFLGVAVGGALGGRLLDLLGPHAVFVGGVLISLLWLLLASGLRAPASLRTLRLPLPVALDAQQSRVILERLQAQPGVAEVALVSEEASAYLKIDPRQVDRAQLESLLVN</sequence>
<dbReference type="InterPro" id="IPR050171">
    <property type="entry name" value="MFS_Transporters"/>
</dbReference>
<organism evidence="9 10">
    <name type="scientific">Pseudaeromonas paramecii</name>
    <dbReference type="NCBI Taxonomy" id="2138166"/>
    <lineage>
        <taxon>Bacteria</taxon>
        <taxon>Pseudomonadati</taxon>
        <taxon>Pseudomonadota</taxon>
        <taxon>Gammaproteobacteria</taxon>
        <taxon>Aeromonadales</taxon>
        <taxon>Aeromonadaceae</taxon>
        <taxon>Pseudaeromonas</taxon>
    </lineage>
</organism>
<dbReference type="Pfam" id="PF07690">
    <property type="entry name" value="MFS_1"/>
    <property type="match status" value="1"/>
</dbReference>
<feature type="transmembrane region" description="Helical" evidence="7">
    <location>
        <begin position="304"/>
        <end position="326"/>
    </location>
</feature>
<reference evidence="10" key="1">
    <citation type="journal article" date="2019" name="Int. J. Syst. Evol. Microbiol.">
        <title>The Global Catalogue of Microorganisms (GCM) 10K type strain sequencing project: providing services to taxonomists for standard genome sequencing and annotation.</title>
        <authorList>
            <consortium name="The Broad Institute Genomics Platform"/>
            <consortium name="The Broad Institute Genome Sequencing Center for Infectious Disease"/>
            <person name="Wu L."/>
            <person name="Ma J."/>
        </authorList>
    </citation>
    <scope>NUCLEOTIDE SEQUENCE [LARGE SCALE GENOMIC DNA]</scope>
    <source>
        <strain evidence="10">JCM 32226</strain>
    </source>
</reference>
<name>A0ABP8Q475_9GAMM</name>
<feature type="transmembrane region" description="Helical" evidence="7">
    <location>
        <begin position="101"/>
        <end position="124"/>
    </location>
</feature>
<evidence type="ECO:0000256" key="6">
    <source>
        <dbReference type="ARBA" id="ARBA00023136"/>
    </source>
</evidence>
<dbReference type="PROSITE" id="PS50850">
    <property type="entry name" value="MFS"/>
    <property type="match status" value="1"/>
</dbReference>
<dbReference type="Pfam" id="PF21987">
    <property type="entry name" value="YajR_YAM"/>
    <property type="match status" value="1"/>
</dbReference>
<dbReference type="InterPro" id="IPR011701">
    <property type="entry name" value="MFS"/>
</dbReference>
<dbReference type="CDD" id="cd17472">
    <property type="entry name" value="MFS_YajR_like"/>
    <property type="match status" value="1"/>
</dbReference>
<accession>A0ABP8Q475</accession>
<evidence type="ECO:0000256" key="7">
    <source>
        <dbReference type="SAM" id="Phobius"/>
    </source>
</evidence>
<feature type="transmembrane region" description="Helical" evidence="7">
    <location>
        <begin position="280"/>
        <end position="298"/>
    </location>
</feature>
<proteinExistence type="predicted"/>
<dbReference type="SUPFAM" id="SSF103473">
    <property type="entry name" value="MFS general substrate transporter"/>
    <property type="match status" value="1"/>
</dbReference>
<dbReference type="RefSeq" id="WP_345011409.1">
    <property type="nucleotide sequence ID" value="NZ_BAABFC010000009.1"/>
</dbReference>
<evidence type="ECO:0000256" key="3">
    <source>
        <dbReference type="ARBA" id="ARBA00022475"/>
    </source>
</evidence>
<feature type="transmembrane region" description="Helical" evidence="7">
    <location>
        <begin position="136"/>
        <end position="158"/>
    </location>
</feature>
<dbReference type="PANTHER" id="PTHR23517:SF2">
    <property type="entry name" value="MULTIDRUG RESISTANCE PROTEIN MDTH"/>
    <property type="match status" value="1"/>
</dbReference>
<keyword evidence="10" id="KW-1185">Reference proteome</keyword>
<feature type="transmembrane region" description="Helical" evidence="7">
    <location>
        <begin position="78"/>
        <end position="95"/>
    </location>
</feature>
<feature type="transmembrane region" description="Helical" evidence="7">
    <location>
        <begin position="12"/>
        <end position="36"/>
    </location>
</feature>
<keyword evidence="3" id="KW-1003">Cell membrane</keyword>
<evidence type="ECO:0000256" key="5">
    <source>
        <dbReference type="ARBA" id="ARBA00022989"/>
    </source>
</evidence>
<evidence type="ECO:0000259" key="8">
    <source>
        <dbReference type="PROSITE" id="PS50850"/>
    </source>
</evidence>
<evidence type="ECO:0000256" key="2">
    <source>
        <dbReference type="ARBA" id="ARBA00022448"/>
    </source>
</evidence>
<dbReference type="InterPro" id="IPR020846">
    <property type="entry name" value="MFS_dom"/>
</dbReference>
<keyword evidence="2" id="KW-0813">Transport</keyword>
<feature type="transmembrane region" description="Helical" evidence="7">
    <location>
        <begin position="48"/>
        <end position="71"/>
    </location>
</feature>
<dbReference type="Gene3D" id="3.30.70.100">
    <property type="match status" value="1"/>
</dbReference>
<evidence type="ECO:0000313" key="9">
    <source>
        <dbReference type="EMBL" id="GAA4497396.1"/>
    </source>
</evidence>
<dbReference type="EMBL" id="BAABFC010000009">
    <property type="protein sequence ID" value="GAA4497396.1"/>
    <property type="molecule type" value="Genomic_DNA"/>
</dbReference>
<feature type="transmembrane region" description="Helical" evidence="7">
    <location>
        <begin position="164"/>
        <end position="186"/>
    </location>
</feature>
<feature type="transmembrane region" description="Helical" evidence="7">
    <location>
        <begin position="250"/>
        <end position="271"/>
    </location>
</feature>
<feature type="transmembrane region" description="Helical" evidence="7">
    <location>
        <begin position="338"/>
        <end position="361"/>
    </location>
</feature>
<feature type="domain" description="Major facilitator superfamily (MFS) profile" evidence="8">
    <location>
        <begin position="13"/>
        <end position="392"/>
    </location>
</feature>
<feature type="transmembrane region" description="Helical" evidence="7">
    <location>
        <begin position="367"/>
        <end position="387"/>
    </location>
</feature>
<keyword evidence="5 7" id="KW-1133">Transmembrane helix</keyword>
<evidence type="ECO:0000256" key="1">
    <source>
        <dbReference type="ARBA" id="ARBA00004651"/>
    </source>
</evidence>
<dbReference type="Gene3D" id="1.20.1250.20">
    <property type="entry name" value="MFS general substrate transporter like domains"/>
    <property type="match status" value="1"/>
</dbReference>
<dbReference type="InterPro" id="IPR036259">
    <property type="entry name" value="MFS_trans_sf"/>
</dbReference>
<evidence type="ECO:0000313" key="10">
    <source>
        <dbReference type="Proteomes" id="UP001501321"/>
    </source>
</evidence>
<comment type="caution">
    <text evidence="9">The sequence shown here is derived from an EMBL/GenBank/DDBJ whole genome shotgun (WGS) entry which is preliminary data.</text>
</comment>
<keyword evidence="6 7" id="KW-0472">Membrane</keyword>
<comment type="subcellular location">
    <subcellularLocation>
        <location evidence="1">Cell membrane</location>
        <topology evidence="1">Multi-pass membrane protein</topology>
    </subcellularLocation>
</comment>
<dbReference type="PANTHER" id="PTHR23517">
    <property type="entry name" value="RESISTANCE PROTEIN MDTM, PUTATIVE-RELATED-RELATED"/>
    <property type="match status" value="1"/>
</dbReference>